<dbReference type="eggNOG" id="ENOG502RSBP">
    <property type="taxonomic scope" value="Eukaryota"/>
</dbReference>
<evidence type="ECO:0000313" key="4">
    <source>
        <dbReference type="Proteomes" id="UP000000561"/>
    </source>
</evidence>
<feature type="chain" id="PRO_5002228771" evidence="2">
    <location>
        <begin position="27"/>
        <end position="238"/>
    </location>
</feature>
<reference evidence="3 4" key="1">
    <citation type="journal article" date="2006" name="Nature">
        <title>Insights from the genome of the biotrophic fungal plant pathogen Ustilago maydis.</title>
        <authorList>
            <person name="Kamper J."/>
            <person name="Kahmann R."/>
            <person name="Bolker M."/>
            <person name="Ma L.J."/>
            <person name="Brefort T."/>
            <person name="Saville B.J."/>
            <person name="Banuett F."/>
            <person name="Kronstad J.W."/>
            <person name="Gold S.E."/>
            <person name="Muller O."/>
            <person name="Perlin M.H."/>
            <person name="Wosten H.A."/>
            <person name="de Vries R."/>
            <person name="Ruiz-Herrera J."/>
            <person name="Reynaga-Pena C.G."/>
            <person name="Snetselaar K."/>
            <person name="McCann M."/>
            <person name="Perez-Martin J."/>
            <person name="Feldbrugge M."/>
            <person name="Basse C.W."/>
            <person name="Steinberg G."/>
            <person name="Ibeas J.I."/>
            <person name="Holloman W."/>
            <person name="Guzman P."/>
            <person name="Farman M."/>
            <person name="Stajich J.E."/>
            <person name="Sentandreu R."/>
            <person name="Gonzalez-Prieto J.M."/>
            <person name="Kennell J.C."/>
            <person name="Molina L."/>
            <person name="Schirawski J."/>
            <person name="Mendoza-Mendoza A."/>
            <person name="Greilinger D."/>
            <person name="Munch K."/>
            <person name="Rossel N."/>
            <person name="Scherer M."/>
            <person name="Vranes M."/>
            <person name="Ladendorf O."/>
            <person name="Vincon V."/>
            <person name="Fuchs U."/>
            <person name="Sandrock B."/>
            <person name="Meng S."/>
            <person name="Ho E.C."/>
            <person name="Cahill M.J."/>
            <person name="Boyce K.J."/>
            <person name="Klose J."/>
            <person name="Klosterman S.J."/>
            <person name="Deelstra H.J."/>
            <person name="Ortiz-Castellanos L."/>
            <person name="Li W."/>
            <person name="Sanchez-Alonso P."/>
            <person name="Schreier P.H."/>
            <person name="Hauser-Hahn I."/>
            <person name="Vaupel M."/>
            <person name="Koopmann E."/>
            <person name="Friedrich G."/>
            <person name="Voss H."/>
            <person name="Schluter T."/>
            <person name="Margolis J."/>
            <person name="Platt D."/>
            <person name="Swimmer C."/>
            <person name="Gnirke A."/>
            <person name="Chen F."/>
            <person name="Vysotskaia V."/>
            <person name="Mannhaupt G."/>
            <person name="Guldener U."/>
            <person name="Munsterkotter M."/>
            <person name="Haase D."/>
            <person name="Oesterheld M."/>
            <person name="Mewes H.W."/>
            <person name="Mauceli E.W."/>
            <person name="DeCaprio D."/>
            <person name="Wade C.M."/>
            <person name="Butler J."/>
            <person name="Young S."/>
            <person name="Jaffe D.B."/>
            <person name="Calvo S."/>
            <person name="Nusbaum C."/>
            <person name="Galagan J."/>
            <person name="Birren B.W."/>
        </authorList>
    </citation>
    <scope>NUCLEOTIDE SEQUENCE [LARGE SCALE GENOMIC DNA]</scope>
    <source>
        <strain evidence="4">DSM 14603 / FGSC 9021 / UM521</strain>
    </source>
</reference>
<protein>
    <submittedName>
        <fullName evidence="3">Uncharacterized protein</fullName>
    </submittedName>
</protein>
<organism evidence="3 4">
    <name type="scientific">Mycosarcoma maydis</name>
    <name type="common">Corn smut fungus</name>
    <name type="synonym">Ustilago maydis</name>
    <dbReference type="NCBI Taxonomy" id="5270"/>
    <lineage>
        <taxon>Eukaryota</taxon>
        <taxon>Fungi</taxon>
        <taxon>Dikarya</taxon>
        <taxon>Basidiomycota</taxon>
        <taxon>Ustilaginomycotina</taxon>
        <taxon>Ustilaginomycetes</taxon>
        <taxon>Ustilaginales</taxon>
        <taxon>Ustilaginaceae</taxon>
        <taxon>Mycosarcoma</taxon>
    </lineage>
</organism>
<evidence type="ECO:0000313" key="3">
    <source>
        <dbReference type="EMBL" id="KIS70613.1"/>
    </source>
</evidence>
<feature type="compositionally biased region" description="Basic and acidic residues" evidence="1">
    <location>
        <begin position="140"/>
        <end position="181"/>
    </location>
</feature>
<keyword evidence="2" id="KW-0732">Signal</keyword>
<dbReference type="EMBL" id="CM003142">
    <property type="protein sequence ID" value="KIS70613.1"/>
    <property type="molecule type" value="Genomic_DNA"/>
</dbReference>
<name>A0A0D1CW65_MYCMD</name>
<feature type="compositionally biased region" description="Basic and acidic residues" evidence="1">
    <location>
        <begin position="229"/>
        <end position="238"/>
    </location>
</feature>
<dbReference type="OMA" id="WSRNSHD"/>
<proteinExistence type="predicted"/>
<dbReference type="KEGG" id="uma:UMAG_01778"/>
<dbReference type="InParanoid" id="A0A0D1CW65"/>
<feature type="compositionally biased region" description="Basic and acidic residues" evidence="1">
    <location>
        <begin position="114"/>
        <end position="130"/>
    </location>
</feature>
<dbReference type="VEuPathDB" id="FungiDB:UMAG_01778"/>
<dbReference type="GeneID" id="23562681"/>
<sequence length="238" mass="25219">MTRISSTLVLAAALAFMSSSLLNVSAATLPAHNVAERDIQVQSTPGQALAPGLATRDAQEQKSADATNSWDCKWWYGRWVCTWKDDWSRNSHDAHNKRDDIGTLDEGHEISELVERDDWRGGHGGHDRDHGHHRGHRGHGGHDRDHGGHRGHGDHDRDHRDHRGRSDLMNGHDVKELEARDNGWGGWGGWGGGGGRGGGGGGRGGGGGGRGGGGGGRGGGGGGRGGRGRFVEAEAKQE</sequence>
<feature type="signal peptide" evidence="2">
    <location>
        <begin position="1"/>
        <end position="26"/>
    </location>
</feature>
<dbReference type="Proteomes" id="UP000000561">
    <property type="component" value="Chromosome 3"/>
</dbReference>
<feature type="region of interest" description="Disordered" evidence="1">
    <location>
        <begin position="114"/>
        <end position="238"/>
    </location>
</feature>
<dbReference type="AlphaFoldDB" id="A0A0D1CW65"/>
<evidence type="ECO:0000256" key="2">
    <source>
        <dbReference type="SAM" id="SignalP"/>
    </source>
</evidence>
<feature type="region of interest" description="Disordered" evidence="1">
    <location>
        <begin position="42"/>
        <end position="63"/>
    </location>
</feature>
<keyword evidence="4" id="KW-1185">Reference proteome</keyword>
<feature type="compositionally biased region" description="Gly residues" evidence="1">
    <location>
        <begin position="183"/>
        <end position="225"/>
    </location>
</feature>
<accession>A0A0D1CW65</accession>
<gene>
    <name evidence="3" type="ORF">UMAG_01778</name>
</gene>
<evidence type="ECO:0000256" key="1">
    <source>
        <dbReference type="SAM" id="MobiDB-lite"/>
    </source>
</evidence>
<dbReference type="RefSeq" id="XP_011387735.1">
    <property type="nucleotide sequence ID" value="XM_011389433.1"/>
</dbReference>